<evidence type="ECO:0000256" key="2">
    <source>
        <dbReference type="SAM" id="Phobius"/>
    </source>
</evidence>
<feature type="chain" id="PRO_5036456920" evidence="3">
    <location>
        <begin position="20"/>
        <end position="262"/>
    </location>
</feature>
<accession>A0A8W8JB51</accession>
<keyword evidence="2" id="KW-0812">Transmembrane</keyword>
<dbReference type="PANTHER" id="PTHR24043:SF8">
    <property type="entry name" value="EGF-LIKE DOMAIN-CONTAINING PROTEIN"/>
    <property type="match status" value="1"/>
</dbReference>
<reference evidence="4" key="1">
    <citation type="submission" date="2022-08" db="UniProtKB">
        <authorList>
            <consortium name="EnsemblMetazoa"/>
        </authorList>
    </citation>
    <scope>IDENTIFICATION</scope>
    <source>
        <strain evidence="4">05x7-T-G4-1.051#20</strain>
    </source>
</reference>
<dbReference type="PANTHER" id="PTHR24043">
    <property type="entry name" value="SCAVENGER RECEPTOR CLASS F"/>
    <property type="match status" value="1"/>
</dbReference>
<dbReference type="AlphaFoldDB" id="A0A8W8JB51"/>
<evidence type="ECO:0000256" key="3">
    <source>
        <dbReference type="SAM" id="SignalP"/>
    </source>
</evidence>
<dbReference type="EnsemblMetazoa" id="G18254.3">
    <property type="protein sequence ID" value="G18254.3:cds"/>
    <property type="gene ID" value="G18254"/>
</dbReference>
<name>A0A8W8JB51_MAGGI</name>
<sequence>MHIVVIIYLVFLHIIYTYSQLCQGPNGPICCNGYVWNETHSKCTRCMVGFHGKDCSEQCPAPTYGVICQSICNCSNDKCHHVYGCLRSLSECEIGRIGWYCEILCPYPNYGKECQLKCNCKEDQCDLADGCSNLTSTRSTSYLKENTGISHSTNSTHLFREYKSTKVTINTSKKPSFRISMSTYVYHLVAGNSLLTPSSYNDGSENNFCKTSPEESNSLLYHATISLTVVAAVFLISYLGLTIYQCMIRSSLSSTSLYSEEV</sequence>
<protein>
    <submittedName>
        <fullName evidence="4">Uncharacterized protein</fullName>
    </submittedName>
</protein>
<dbReference type="Gene3D" id="2.170.300.10">
    <property type="entry name" value="Tie2 ligand-binding domain superfamily"/>
    <property type="match status" value="1"/>
</dbReference>
<dbReference type="InterPro" id="IPR042635">
    <property type="entry name" value="MEGF10/SREC1/2-like"/>
</dbReference>
<keyword evidence="3" id="KW-0732">Signal</keyword>
<organism evidence="4 5">
    <name type="scientific">Magallana gigas</name>
    <name type="common">Pacific oyster</name>
    <name type="synonym">Crassostrea gigas</name>
    <dbReference type="NCBI Taxonomy" id="29159"/>
    <lineage>
        <taxon>Eukaryota</taxon>
        <taxon>Metazoa</taxon>
        <taxon>Spiralia</taxon>
        <taxon>Lophotrochozoa</taxon>
        <taxon>Mollusca</taxon>
        <taxon>Bivalvia</taxon>
        <taxon>Autobranchia</taxon>
        <taxon>Pteriomorphia</taxon>
        <taxon>Ostreida</taxon>
        <taxon>Ostreoidea</taxon>
        <taxon>Ostreidae</taxon>
        <taxon>Magallana</taxon>
    </lineage>
</organism>
<keyword evidence="2" id="KW-0472">Membrane</keyword>
<keyword evidence="1" id="KW-0245">EGF-like domain</keyword>
<evidence type="ECO:0000313" key="5">
    <source>
        <dbReference type="Proteomes" id="UP000005408"/>
    </source>
</evidence>
<evidence type="ECO:0000313" key="4">
    <source>
        <dbReference type="EnsemblMetazoa" id="G18254.3:cds"/>
    </source>
</evidence>
<keyword evidence="5" id="KW-1185">Reference proteome</keyword>
<dbReference type="GO" id="GO:0005044">
    <property type="term" value="F:scavenger receptor activity"/>
    <property type="evidence" value="ECO:0007669"/>
    <property type="project" value="InterPro"/>
</dbReference>
<evidence type="ECO:0000256" key="1">
    <source>
        <dbReference type="ARBA" id="ARBA00022536"/>
    </source>
</evidence>
<feature type="signal peptide" evidence="3">
    <location>
        <begin position="1"/>
        <end position="19"/>
    </location>
</feature>
<feature type="transmembrane region" description="Helical" evidence="2">
    <location>
        <begin position="219"/>
        <end position="241"/>
    </location>
</feature>
<proteinExistence type="predicted"/>
<dbReference type="Proteomes" id="UP000005408">
    <property type="component" value="Unassembled WGS sequence"/>
</dbReference>
<keyword evidence="2" id="KW-1133">Transmembrane helix</keyword>